<dbReference type="Gene3D" id="1.20.1110.10">
    <property type="entry name" value="Calcium-transporting ATPase, transmembrane domain"/>
    <property type="match status" value="1"/>
</dbReference>
<protein>
    <submittedName>
        <fullName evidence="5">Putative vacuolar-type Ca2-ATPase</fullName>
    </submittedName>
</protein>
<evidence type="ECO:0000313" key="6">
    <source>
        <dbReference type="Proteomes" id="UP000038009"/>
    </source>
</evidence>
<evidence type="ECO:0000259" key="4">
    <source>
        <dbReference type="Pfam" id="PF00689"/>
    </source>
</evidence>
<comment type="caution">
    <text evidence="5">The sequence shown here is derived from an EMBL/GenBank/DDBJ whole genome shotgun (WGS) entry which is preliminary data.</text>
</comment>
<dbReference type="PANTHER" id="PTHR24093">
    <property type="entry name" value="CATION TRANSPORTING ATPASE"/>
    <property type="match status" value="1"/>
</dbReference>
<keyword evidence="1" id="KW-0479">Metal-binding</keyword>
<sequence length="230" mass="26694">MHVTIGVTALYQLVVALVIQDVGFRWFDVAKFSREHQTFVFNVFVFGALFHMFNCRKLYDEVDVFEGFERSKAFLGIVAFCVLFQFLAVETFGDFMDVTRLHMSEWTVTIMLTFFNIPLGMASRCIPVKEPVFKREFDPDNNDEDAKQFLLKLAKDVEHTADARAGRSGEAVNKATHARILSLWFRVYAEHVERLKVVNAFRRAYLDRDMNSELSHNVYKHMLRLTSSKA</sequence>
<organism evidence="5 6">
    <name type="scientific">Leptomonas seymouri</name>
    <dbReference type="NCBI Taxonomy" id="5684"/>
    <lineage>
        <taxon>Eukaryota</taxon>
        <taxon>Discoba</taxon>
        <taxon>Euglenozoa</taxon>
        <taxon>Kinetoplastea</taxon>
        <taxon>Metakinetoplastina</taxon>
        <taxon>Trypanosomatida</taxon>
        <taxon>Trypanosomatidae</taxon>
        <taxon>Leishmaniinae</taxon>
        <taxon>Leptomonas</taxon>
    </lineage>
</organism>
<keyword evidence="3" id="KW-0812">Transmembrane</keyword>
<feature type="transmembrane region" description="Helical" evidence="3">
    <location>
        <begin position="40"/>
        <end position="59"/>
    </location>
</feature>
<keyword evidence="2" id="KW-0460">Magnesium</keyword>
<keyword evidence="3" id="KW-1133">Transmembrane helix</keyword>
<dbReference type="PANTHER" id="PTHR24093:SF486">
    <property type="entry name" value="CALCIUM-TRANSPORTING ATPASE"/>
    <property type="match status" value="1"/>
</dbReference>
<feature type="transmembrane region" description="Helical" evidence="3">
    <location>
        <begin position="71"/>
        <end position="88"/>
    </location>
</feature>
<dbReference type="AlphaFoldDB" id="A0A0N1IH90"/>
<reference evidence="5 6" key="1">
    <citation type="journal article" date="2015" name="PLoS Pathog.">
        <title>Leptomonas seymouri: Adaptations to the Dixenous Life Cycle Analyzed by Genome Sequencing, Transcriptome Profiling and Co-infection with Leishmania donovani.</title>
        <authorList>
            <person name="Kraeva N."/>
            <person name="Butenko A."/>
            <person name="Hlavacova J."/>
            <person name="Kostygov A."/>
            <person name="Myskova J."/>
            <person name="Grybchuk D."/>
            <person name="Lestinova T."/>
            <person name="Votypka J."/>
            <person name="Volf P."/>
            <person name="Opperdoes F."/>
            <person name="Flegontov P."/>
            <person name="Lukes J."/>
            <person name="Yurchenko V."/>
        </authorList>
    </citation>
    <scope>NUCLEOTIDE SEQUENCE [LARGE SCALE GENOMIC DNA]</scope>
    <source>
        <strain evidence="5 6">ATCC 30220</strain>
    </source>
</reference>
<dbReference type="Pfam" id="PF00689">
    <property type="entry name" value="Cation_ATPase_C"/>
    <property type="match status" value="1"/>
</dbReference>
<dbReference type="GO" id="GO:0005886">
    <property type="term" value="C:plasma membrane"/>
    <property type="evidence" value="ECO:0007669"/>
    <property type="project" value="TreeGrafter"/>
</dbReference>
<dbReference type="GO" id="GO:0046872">
    <property type="term" value="F:metal ion binding"/>
    <property type="evidence" value="ECO:0007669"/>
    <property type="project" value="UniProtKB-KW"/>
</dbReference>
<dbReference type="InterPro" id="IPR006068">
    <property type="entry name" value="ATPase_P-typ_cation-transptr_C"/>
</dbReference>
<gene>
    <name evidence="5" type="ORF">ABL78_8231</name>
</gene>
<evidence type="ECO:0000256" key="2">
    <source>
        <dbReference type="ARBA" id="ARBA00022842"/>
    </source>
</evidence>
<dbReference type="OrthoDB" id="3352408at2759"/>
<evidence type="ECO:0000313" key="5">
    <source>
        <dbReference type="EMBL" id="KPI82755.1"/>
    </source>
</evidence>
<evidence type="ECO:0000256" key="3">
    <source>
        <dbReference type="SAM" id="Phobius"/>
    </source>
</evidence>
<dbReference type="GO" id="GO:0005388">
    <property type="term" value="F:P-type calcium transporter activity"/>
    <property type="evidence" value="ECO:0007669"/>
    <property type="project" value="TreeGrafter"/>
</dbReference>
<feature type="transmembrane region" description="Helical" evidence="3">
    <location>
        <begin position="108"/>
        <end position="126"/>
    </location>
</feature>
<proteinExistence type="predicted"/>
<feature type="domain" description="Cation-transporting P-type ATPase C-terminal" evidence="4">
    <location>
        <begin position="3"/>
        <end position="120"/>
    </location>
</feature>
<keyword evidence="6" id="KW-1185">Reference proteome</keyword>
<dbReference type="VEuPathDB" id="TriTrypDB:Lsey_0559_0010"/>
<name>A0A0N1IH90_LEPSE</name>
<dbReference type="EMBL" id="LJSK01000559">
    <property type="protein sequence ID" value="KPI82755.1"/>
    <property type="molecule type" value="Genomic_DNA"/>
</dbReference>
<accession>A0A0N1IH90</accession>
<dbReference type="InterPro" id="IPR023298">
    <property type="entry name" value="ATPase_P-typ_TM_dom_sf"/>
</dbReference>
<evidence type="ECO:0000256" key="1">
    <source>
        <dbReference type="ARBA" id="ARBA00022723"/>
    </source>
</evidence>
<keyword evidence="3" id="KW-0472">Membrane</keyword>
<dbReference type="SUPFAM" id="SSF81665">
    <property type="entry name" value="Calcium ATPase, transmembrane domain M"/>
    <property type="match status" value="1"/>
</dbReference>
<dbReference type="Proteomes" id="UP000038009">
    <property type="component" value="Unassembled WGS sequence"/>
</dbReference>